<comment type="similarity">
    <text evidence="3">Belongs to the complex I NDUFB5 subunit family.</text>
</comment>
<comment type="caution">
    <text evidence="18">The sequence shown here is derived from an EMBL/GenBank/DDBJ whole genome shotgun (WGS) entry which is preliminary data.</text>
</comment>
<evidence type="ECO:0000256" key="15">
    <source>
        <dbReference type="ARBA" id="ARBA00032395"/>
    </source>
</evidence>
<accession>A0A9Q1G3L8</accession>
<keyword evidence="13" id="KW-0496">Mitochondrion</keyword>
<keyword evidence="8 17" id="KW-0812">Transmembrane</keyword>
<comment type="subunit">
    <text evidence="4">Complex I is composed of 45 different subunits.</text>
</comment>
<keyword evidence="9" id="KW-0999">Mitochondrion inner membrane</keyword>
<sequence length="191" mass="21860">MPSVAMVGFSVLRSTAAFAARLNPFKNAISKGNLLTRTASQTEKAVVRFGSHGKQMFIIKPTDFYDRRFLHLLKFYILLTGIPVAVLVTTVNVFVGEAELGDIPEDHVPEHWEYYKHPITRWIVRGFYGPPEKDYEKMMALIQVESEKADMRLSQLEVRKHMRTKGDGPWFQHSTVDKNLIDNSYKSSPDN</sequence>
<keyword evidence="19" id="KW-1185">Reference proteome</keyword>
<evidence type="ECO:0000313" key="18">
    <source>
        <dbReference type="EMBL" id="KAJ8374376.1"/>
    </source>
</evidence>
<name>A0A9Q1G3L8_SYNKA</name>
<dbReference type="InterPro" id="IPR019173">
    <property type="entry name" value="NADH_UbQ_OxRdtase_B5_su"/>
</dbReference>
<protein>
    <recommendedName>
        <fullName evidence="5">NADH dehydrogenase [ubiquinone] 1 beta subcomplex subunit 5, mitochondrial</fullName>
    </recommendedName>
    <alternativeName>
        <fullName evidence="16">Complex I-SGDH</fullName>
    </alternativeName>
    <alternativeName>
        <fullName evidence="15">NADH-ubiquinone oxidoreductase SGDH subunit</fullName>
    </alternativeName>
</protein>
<evidence type="ECO:0000256" key="7">
    <source>
        <dbReference type="ARBA" id="ARBA00022660"/>
    </source>
</evidence>
<dbReference type="GO" id="GO:0005743">
    <property type="term" value="C:mitochondrial inner membrane"/>
    <property type="evidence" value="ECO:0007669"/>
    <property type="project" value="UniProtKB-SubCell"/>
</dbReference>
<dbReference type="OrthoDB" id="9995605at2759"/>
<dbReference type="Proteomes" id="UP001152622">
    <property type="component" value="Chromosome 2"/>
</dbReference>
<evidence type="ECO:0000256" key="10">
    <source>
        <dbReference type="ARBA" id="ARBA00022946"/>
    </source>
</evidence>
<evidence type="ECO:0000256" key="6">
    <source>
        <dbReference type="ARBA" id="ARBA00022448"/>
    </source>
</evidence>
<dbReference type="EMBL" id="JAINUF010000002">
    <property type="protein sequence ID" value="KAJ8374376.1"/>
    <property type="molecule type" value="Genomic_DNA"/>
</dbReference>
<evidence type="ECO:0000256" key="2">
    <source>
        <dbReference type="ARBA" id="ARBA00004434"/>
    </source>
</evidence>
<evidence type="ECO:0000256" key="16">
    <source>
        <dbReference type="ARBA" id="ARBA00032550"/>
    </source>
</evidence>
<evidence type="ECO:0000256" key="4">
    <source>
        <dbReference type="ARBA" id="ARBA00011533"/>
    </source>
</evidence>
<reference evidence="18" key="1">
    <citation type="journal article" date="2023" name="Science">
        <title>Genome structures resolve the early diversification of teleost fishes.</title>
        <authorList>
            <person name="Parey E."/>
            <person name="Louis A."/>
            <person name="Montfort J."/>
            <person name="Bouchez O."/>
            <person name="Roques C."/>
            <person name="Iampietro C."/>
            <person name="Lluch J."/>
            <person name="Castinel A."/>
            <person name="Donnadieu C."/>
            <person name="Desvignes T."/>
            <person name="Floi Bucao C."/>
            <person name="Jouanno E."/>
            <person name="Wen M."/>
            <person name="Mejri S."/>
            <person name="Dirks R."/>
            <person name="Jansen H."/>
            <person name="Henkel C."/>
            <person name="Chen W.J."/>
            <person name="Zahm M."/>
            <person name="Cabau C."/>
            <person name="Klopp C."/>
            <person name="Thompson A.W."/>
            <person name="Robinson-Rechavi M."/>
            <person name="Braasch I."/>
            <person name="Lecointre G."/>
            <person name="Bobe J."/>
            <person name="Postlethwait J.H."/>
            <person name="Berthelot C."/>
            <person name="Roest Crollius H."/>
            <person name="Guiguen Y."/>
        </authorList>
    </citation>
    <scope>NUCLEOTIDE SEQUENCE</scope>
    <source>
        <strain evidence="18">WJC10195</strain>
    </source>
</reference>
<comment type="subcellular location">
    <subcellularLocation>
        <location evidence="2">Mitochondrion inner membrane</location>
        <topology evidence="2">Single-pass membrane protein</topology>
    </subcellularLocation>
</comment>
<dbReference type="PANTHER" id="PTHR13178">
    <property type="entry name" value="NADH-UBIQUINONE OXIDOREDUCTASE SGDH SUBUNIT"/>
    <property type="match status" value="1"/>
</dbReference>
<keyword evidence="10" id="KW-0809">Transit peptide</keyword>
<evidence type="ECO:0000256" key="17">
    <source>
        <dbReference type="SAM" id="Phobius"/>
    </source>
</evidence>
<keyword evidence="7" id="KW-0679">Respiratory chain</keyword>
<evidence type="ECO:0000256" key="14">
    <source>
        <dbReference type="ARBA" id="ARBA00023136"/>
    </source>
</evidence>
<evidence type="ECO:0000256" key="12">
    <source>
        <dbReference type="ARBA" id="ARBA00022989"/>
    </source>
</evidence>
<dbReference type="AlphaFoldDB" id="A0A9Q1G3L8"/>
<evidence type="ECO:0000256" key="1">
    <source>
        <dbReference type="ARBA" id="ARBA00003195"/>
    </source>
</evidence>
<dbReference type="PANTHER" id="PTHR13178:SF0">
    <property type="entry name" value="NADH DEHYDROGENASE [UBIQUINONE] 1 BETA SUBCOMPLEX SUBUNIT 5, MITOCHONDRIAL"/>
    <property type="match status" value="1"/>
</dbReference>
<evidence type="ECO:0000313" key="19">
    <source>
        <dbReference type="Proteomes" id="UP001152622"/>
    </source>
</evidence>
<evidence type="ECO:0000256" key="11">
    <source>
        <dbReference type="ARBA" id="ARBA00022982"/>
    </source>
</evidence>
<evidence type="ECO:0000256" key="9">
    <source>
        <dbReference type="ARBA" id="ARBA00022792"/>
    </source>
</evidence>
<gene>
    <name evidence="18" type="ORF">SKAU_G00049560</name>
</gene>
<keyword evidence="11" id="KW-0249">Electron transport</keyword>
<proteinExistence type="inferred from homology"/>
<evidence type="ECO:0000256" key="13">
    <source>
        <dbReference type="ARBA" id="ARBA00023128"/>
    </source>
</evidence>
<keyword evidence="14 17" id="KW-0472">Membrane</keyword>
<keyword evidence="6" id="KW-0813">Transport</keyword>
<evidence type="ECO:0000256" key="8">
    <source>
        <dbReference type="ARBA" id="ARBA00022692"/>
    </source>
</evidence>
<keyword evidence="12 17" id="KW-1133">Transmembrane helix</keyword>
<feature type="transmembrane region" description="Helical" evidence="17">
    <location>
        <begin position="75"/>
        <end position="95"/>
    </location>
</feature>
<evidence type="ECO:0000256" key="5">
    <source>
        <dbReference type="ARBA" id="ARBA00015175"/>
    </source>
</evidence>
<dbReference type="Pfam" id="PF09781">
    <property type="entry name" value="NDUF_B5"/>
    <property type="match status" value="1"/>
</dbReference>
<comment type="function">
    <text evidence="1">Accessory subunit of the mitochondrial membrane respiratory chain NADH dehydrogenase (Complex I), that is believed not to be involved in catalysis. Complex I functions in the transfer of electrons from NADH to the respiratory chain. The immediate electron acceptor for the enzyme is believed to be ubiquinone.</text>
</comment>
<evidence type="ECO:0000256" key="3">
    <source>
        <dbReference type="ARBA" id="ARBA00007152"/>
    </source>
</evidence>
<organism evidence="18 19">
    <name type="scientific">Synaphobranchus kaupii</name>
    <name type="common">Kaup's arrowtooth eel</name>
    <dbReference type="NCBI Taxonomy" id="118154"/>
    <lineage>
        <taxon>Eukaryota</taxon>
        <taxon>Metazoa</taxon>
        <taxon>Chordata</taxon>
        <taxon>Craniata</taxon>
        <taxon>Vertebrata</taxon>
        <taxon>Euteleostomi</taxon>
        <taxon>Actinopterygii</taxon>
        <taxon>Neopterygii</taxon>
        <taxon>Teleostei</taxon>
        <taxon>Anguilliformes</taxon>
        <taxon>Synaphobranchidae</taxon>
        <taxon>Synaphobranchus</taxon>
    </lineage>
</organism>